<reference evidence="2" key="1">
    <citation type="journal article" date="2021" name="BMC Genomics">
        <title>Chromosome-level genome assembly and manually-curated proteome of model necrotroph Parastagonospora nodorum Sn15 reveals a genome-wide trove of candidate effector homologs, and redundancy of virulence-related functions within an accessory chromosome.</title>
        <authorList>
            <person name="Bertazzoni S."/>
            <person name="Jones D.A.B."/>
            <person name="Phan H.T."/>
            <person name="Tan K.-C."/>
            <person name="Hane J.K."/>
        </authorList>
    </citation>
    <scope>NUCLEOTIDE SEQUENCE [LARGE SCALE GENOMIC DNA]</scope>
    <source>
        <strain evidence="2">SN15 / ATCC MYA-4574 / FGSC 10173)</strain>
    </source>
</reference>
<dbReference type="KEGG" id="pno:SNOG_05051"/>
<dbReference type="VEuPathDB" id="FungiDB:JI435_050510"/>
<dbReference type="RefSeq" id="XP_001795463.1">
    <property type="nucleotide sequence ID" value="XM_001795411.1"/>
</dbReference>
<protein>
    <submittedName>
        <fullName evidence="1">Uncharacterized protein</fullName>
    </submittedName>
</protein>
<sequence length="46" mass="5367">MALYDYAIGNTATITTSEYTNRRNKLIDEVREYIASYNKLSGFKRD</sequence>
<name>A0A7U2FBN0_PHANO</name>
<gene>
    <name evidence="1" type="ORF">JI435_050510</name>
</gene>
<dbReference type="AlphaFoldDB" id="A0A7U2FBN0"/>
<keyword evidence="2" id="KW-1185">Reference proteome</keyword>
<evidence type="ECO:0000313" key="1">
    <source>
        <dbReference type="EMBL" id="QRD02083.1"/>
    </source>
</evidence>
<proteinExistence type="predicted"/>
<dbReference type="Proteomes" id="UP000663193">
    <property type="component" value="Chromosome 13"/>
</dbReference>
<organism evidence="1 2">
    <name type="scientific">Phaeosphaeria nodorum (strain SN15 / ATCC MYA-4574 / FGSC 10173)</name>
    <name type="common">Glume blotch fungus</name>
    <name type="synonym">Parastagonospora nodorum</name>
    <dbReference type="NCBI Taxonomy" id="321614"/>
    <lineage>
        <taxon>Eukaryota</taxon>
        <taxon>Fungi</taxon>
        <taxon>Dikarya</taxon>
        <taxon>Ascomycota</taxon>
        <taxon>Pezizomycotina</taxon>
        <taxon>Dothideomycetes</taxon>
        <taxon>Pleosporomycetidae</taxon>
        <taxon>Pleosporales</taxon>
        <taxon>Pleosporineae</taxon>
        <taxon>Phaeosphaeriaceae</taxon>
        <taxon>Parastagonospora</taxon>
    </lineage>
</organism>
<accession>A0A7U2FBN0</accession>
<dbReference type="EMBL" id="CP069035">
    <property type="protein sequence ID" value="QRD02083.1"/>
    <property type="molecule type" value="Genomic_DNA"/>
</dbReference>
<evidence type="ECO:0000313" key="2">
    <source>
        <dbReference type="Proteomes" id="UP000663193"/>
    </source>
</evidence>